<dbReference type="InterPro" id="IPR010998">
    <property type="entry name" value="Integrase_recombinase_N"/>
</dbReference>
<dbReference type="PANTHER" id="PTHR34605:SF4">
    <property type="entry name" value="DNA ADENINE METHYLTRANSFERASE"/>
    <property type="match status" value="1"/>
</dbReference>
<dbReference type="Proteomes" id="UP001221757">
    <property type="component" value="Unassembled WGS sequence"/>
</dbReference>
<name>A0AAD7DC36_MYCRO</name>
<sequence length="364" mass="41069">MSLRATRAIVDRAIKRRHRRAPTMPYAPLPGPSDGPRLSQSAHGKMQRAIQHAWADSMLRKYGNSVARYILFCENEGIEKDKRLPASEFLLCVFAASRVGEVAGVTARGAIAAVKAWHIVSGAPWHGGLRLRYTLRGVENLAPTDSKQPERPPFMATMLDILEEELDQNDPKDAAVFASACCAFWGQIRLGEILSTAQGSFKKGRIPTASDVKKPSTRAGSRRLKLPWTKTKGARGDEAMLCRQNGRSDPIRAVENHLSINDIPRDMPLFSYQNKRGDLVCLTRKKLLDRCNEIWARHGFRRERDTPSELEERQSSCWQVSVLTWSKRWGDGNQTRSRCTGAALTYSRHYMRNTLICRWVSIIL</sequence>
<dbReference type="Gene3D" id="1.10.150.130">
    <property type="match status" value="1"/>
</dbReference>
<evidence type="ECO:0000256" key="2">
    <source>
        <dbReference type="SAM" id="MobiDB-lite"/>
    </source>
</evidence>
<keyword evidence="1" id="KW-0238">DNA-binding</keyword>
<dbReference type="SUPFAM" id="SSF47823">
    <property type="entry name" value="lambda integrase-like, N-terminal domain"/>
    <property type="match status" value="1"/>
</dbReference>
<accession>A0AAD7DC36</accession>
<dbReference type="EMBL" id="JARKIE010000084">
    <property type="protein sequence ID" value="KAJ7687832.1"/>
    <property type="molecule type" value="Genomic_DNA"/>
</dbReference>
<reference evidence="3" key="1">
    <citation type="submission" date="2023-03" db="EMBL/GenBank/DDBJ databases">
        <title>Massive genome expansion in bonnet fungi (Mycena s.s.) driven by repeated elements and novel gene families across ecological guilds.</title>
        <authorList>
            <consortium name="Lawrence Berkeley National Laboratory"/>
            <person name="Harder C.B."/>
            <person name="Miyauchi S."/>
            <person name="Viragh M."/>
            <person name="Kuo A."/>
            <person name="Thoen E."/>
            <person name="Andreopoulos B."/>
            <person name="Lu D."/>
            <person name="Skrede I."/>
            <person name="Drula E."/>
            <person name="Henrissat B."/>
            <person name="Morin E."/>
            <person name="Kohler A."/>
            <person name="Barry K."/>
            <person name="LaButti K."/>
            <person name="Morin E."/>
            <person name="Salamov A."/>
            <person name="Lipzen A."/>
            <person name="Mereny Z."/>
            <person name="Hegedus B."/>
            <person name="Baldrian P."/>
            <person name="Stursova M."/>
            <person name="Weitz H."/>
            <person name="Taylor A."/>
            <person name="Grigoriev I.V."/>
            <person name="Nagy L.G."/>
            <person name="Martin F."/>
            <person name="Kauserud H."/>
        </authorList>
    </citation>
    <scope>NUCLEOTIDE SEQUENCE</scope>
    <source>
        <strain evidence="3">CBHHK067</strain>
    </source>
</reference>
<dbReference type="GO" id="GO:0003677">
    <property type="term" value="F:DNA binding"/>
    <property type="evidence" value="ECO:0007669"/>
    <property type="project" value="UniProtKB-KW"/>
</dbReference>
<feature type="region of interest" description="Disordered" evidence="2">
    <location>
        <begin position="21"/>
        <end position="40"/>
    </location>
</feature>
<dbReference type="PANTHER" id="PTHR34605">
    <property type="entry name" value="PHAGE_INTEGRASE DOMAIN-CONTAINING PROTEIN"/>
    <property type="match status" value="1"/>
</dbReference>
<evidence type="ECO:0000256" key="1">
    <source>
        <dbReference type="ARBA" id="ARBA00023125"/>
    </source>
</evidence>
<keyword evidence="4" id="KW-1185">Reference proteome</keyword>
<comment type="caution">
    <text evidence="3">The sequence shown here is derived from an EMBL/GenBank/DDBJ whole genome shotgun (WGS) entry which is preliminary data.</text>
</comment>
<dbReference type="AlphaFoldDB" id="A0AAD7DC36"/>
<gene>
    <name evidence="3" type="ORF">B0H17DRAFT_678235</name>
</gene>
<dbReference type="InterPro" id="IPR052925">
    <property type="entry name" value="Phage_Integrase-like_Recomb"/>
</dbReference>
<proteinExistence type="predicted"/>
<protein>
    <submittedName>
        <fullName evidence="3">Uncharacterized protein</fullName>
    </submittedName>
</protein>
<organism evidence="3 4">
    <name type="scientific">Mycena rosella</name>
    <name type="common">Pink bonnet</name>
    <name type="synonym">Agaricus rosellus</name>
    <dbReference type="NCBI Taxonomy" id="1033263"/>
    <lineage>
        <taxon>Eukaryota</taxon>
        <taxon>Fungi</taxon>
        <taxon>Dikarya</taxon>
        <taxon>Basidiomycota</taxon>
        <taxon>Agaricomycotina</taxon>
        <taxon>Agaricomycetes</taxon>
        <taxon>Agaricomycetidae</taxon>
        <taxon>Agaricales</taxon>
        <taxon>Marasmiineae</taxon>
        <taxon>Mycenaceae</taxon>
        <taxon>Mycena</taxon>
    </lineage>
</organism>
<evidence type="ECO:0000313" key="4">
    <source>
        <dbReference type="Proteomes" id="UP001221757"/>
    </source>
</evidence>
<evidence type="ECO:0000313" key="3">
    <source>
        <dbReference type="EMBL" id="KAJ7687832.1"/>
    </source>
</evidence>